<accession>A0A835GXC2</accession>
<keyword evidence="6" id="KW-1185">Reference proteome</keyword>
<comment type="similarity">
    <text evidence="1">Belongs to the leguminous lectin family.</text>
</comment>
<dbReference type="InterPro" id="IPR050258">
    <property type="entry name" value="Leguminous_Lectin"/>
</dbReference>
<comment type="caution">
    <text evidence="5">The sequence shown here is derived from an EMBL/GenBank/DDBJ whole genome shotgun (WGS) entry which is preliminary data.</text>
</comment>
<dbReference type="InterPro" id="IPR001220">
    <property type="entry name" value="Legume_lectin_dom"/>
</dbReference>
<keyword evidence="3" id="KW-0732">Signal</keyword>
<evidence type="ECO:0000313" key="6">
    <source>
        <dbReference type="Proteomes" id="UP000631114"/>
    </source>
</evidence>
<feature type="chain" id="PRO_5032577848" description="Legume lectin domain-containing protein" evidence="3">
    <location>
        <begin position="28"/>
        <end position="172"/>
    </location>
</feature>
<dbReference type="Proteomes" id="UP000631114">
    <property type="component" value="Unassembled WGS sequence"/>
</dbReference>
<dbReference type="GO" id="GO:0030246">
    <property type="term" value="F:carbohydrate binding"/>
    <property type="evidence" value="ECO:0007669"/>
    <property type="project" value="UniProtKB-KW"/>
</dbReference>
<dbReference type="Pfam" id="PF00139">
    <property type="entry name" value="Lectin_legB"/>
    <property type="match status" value="1"/>
</dbReference>
<protein>
    <recommendedName>
        <fullName evidence="4">Legume lectin domain-containing protein</fullName>
    </recommendedName>
</protein>
<proteinExistence type="inferred from homology"/>
<dbReference type="OrthoDB" id="2019747at2759"/>
<sequence>MTSRKLLHLLFITFFFFKLNFPSCGGAAEDFSFDFASFSLQNLTLLGDSYLRNGVVGLTRELGIPSSSSSSVLCTTPIPFFNPETNISASFSTRFSFSITNASPGSFGDGLAFFLSSDSQTLGSSGGYDILIRFQLLSILKGNRSIIEYLQHAKSLADSHFEPTNQPNNQSN</sequence>
<gene>
    <name evidence="5" type="ORF">IFM89_022361</name>
</gene>
<evidence type="ECO:0000256" key="1">
    <source>
        <dbReference type="ARBA" id="ARBA00007606"/>
    </source>
</evidence>
<dbReference type="EMBL" id="JADFTS010000009">
    <property type="protein sequence ID" value="KAF9589291.1"/>
    <property type="molecule type" value="Genomic_DNA"/>
</dbReference>
<organism evidence="5 6">
    <name type="scientific">Coptis chinensis</name>
    <dbReference type="NCBI Taxonomy" id="261450"/>
    <lineage>
        <taxon>Eukaryota</taxon>
        <taxon>Viridiplantae</taxon>
        <taxon>Streptophyta</taxon>
        <taxon>Embryophyta</taxon>
        <taxon>Tracheophyta</taxon>
        <taxon>Spermatophyta</taxon>
        <taxon>Magnoliopsida</taxon>
        <taxon>Ranunculales</taxon>
        <taxon>Ranunculaceae</taxon>
        <taxon>Coptidoideae</taxon>
        <taxon>Coptis</taxon>
    </lineage>
</organism>
<evidence type="ECO:0000259" key="4">
    <source>
        <dbReference type="Pfam" id="PF00139"/>
    </source>
</evidence>
<dbReference type="InterPro" id="IPR013320">
    <property type="entry name" value="ConA-like_dom_sf"/>
</dbReference>
<evidence type="ECO:0000256" key="3">
    <source>
        <dbReference type="SAM" id="SignalP"/>
    </source>
</evidence>
<name>A0A835GXC2_9MAGN</name>
<evidence type="ECO:0000313" key="5">
    <source>
        <dbReference type="EMBL" id="KAF9589291.1"/>
    </source>
</evidence>
<dbReference type="Gene3D" id="2.60.120.200">
    <property type="match status" value="1"/>
</dbReference>
<reference evidence="5 6" key="1">
    <citation type="submission" date="2020-10" db="EMBL/GenBank/DDBJ databases">
        <title>The Coptis chinensis genome and diversification of protoberbering-type alkaloids.</title>
        <authorList>
            <person name="Wang B."/>
            <person name="Shu S."/>
            <person name="Song C."/>
            <person name="Liu Y."/>
        </authorList>
    </citation>
    <scope>NUCLEOTIDE SEQUENCE [LARGE SCALE GENOMIC DNA]</scope>
    <source>
        <strain evidence="5">HL-2020</strain>
        <tissue evidence="5">Leaf</tissue>
    </source>
</reference>
<dbReference type="PANTHER" id="PTHR32401">
    <property type="entry name" value="CONCANAVALIN A-LIKE LECTIN FAMILY PROTEIN"/>
    <property type="match status" value="1"/>
</dbReference>
<feature type="domain" description="Legume lectin" evidence="4">
    <location>
        <begin position="32"/>
        <end position="124"/>
    </location>
</feature>
<dbReference type="PANTHER" id="PTHR32401:SF16">
    <property type="entry name" value="CONCANAVALIN A-LIKE LECTIN FAMILY PROTEIN"/>
    <property type="match status" value="1"/>
</dbReference>
<keyword evidence="2" id="KW-0430">Lectin</keyword>
<dbReference type="AlphaFoldDB" id="A0A835GXC2"/>
<feature type="signal peptide" evidence="3">
    <location>
        <begin position="1"/>
        <end position="27"/>
    </location>
</feature>
<dbReference type="SUPFAM" id="SSF49899">
    <property type="entry name" value="Concanavalin A-like lectins/glucanases"/>
    <property type="match status" value="1"/>
</dbReference>
<evidence type="ECO:0000256" key="2">
    <source>
        <dbReference type="ARBA" id="ARBA00022734"/>
    </source>
</evidence>